<comment type="catalytic activity">
    <reaction evidence="2">
        <text>2 GTP = 3',3'-c-di-GMP + 2 diphosphate</text>
        <dbReference type="Rhea" id="RHEA:24898"/>
        <dbReference type="ChEBI" id="CHEBI:33019"/>
        <dbReference type="ChEBI" id="CHEBI:37565"/>
        <dbReference type="ChEBI" id="CHEBI:58805"/>
        <dbReference type="EC" id="2.7.7.65"/>
    </reaction>
</comment>
<keyword evidence="6" id="KW-1185">Reference proteome</keyword>
<accession>T0JRK5</accession>
<dbReference type="SMART" id="SM00267">
    <property type="entry name" value="GGDEF"/>
    <property type="match status" value="1"/>
</dbReference>
<dbReference type="EC" id="2.7.7.65" evidence="1"/>
<evidence type="ECO:0000259" key="4">
    <source>
        <dbReference type="PROSITE" id="PS50887"/>
    </source>
</evidence>
<feature type="transmembrane region" description="Helical" evidence="3">
    <location>
        <begin position="6"/>
        <end position="23"/>
    </location>
</feature>
<dbReference type="SUPFAM" id="SSF55073">
    <property type="entry name" value="Nucleotide cyclase"/>
    <property type="match status" value="1"/>
</dbReference>
<dbReference type="InterPro" id="IPR043128">
    <property type="entry name" value="Rev_trsase/Diguanyl_cyclase"/>
</dbReference>
<dbReference type="AlphaFoldDB" id="T0JRK5"/>
<dbReference type="eggNOG" id="COG5000">
    <property type="taxonomic scope" value="Bacteria"/>
</dbReference>
<evidence type="ECO:0000256" key="3">
    <source>
        <dbReference type="SAM" id="Phobius"/>
    </source>
</evidence>
<name>T0JRK5_9BACT</name>
<feature type="domain" description="GGDEF" evidence="4">
    <location>
        <begin position="511"/>
        <end position="639"/>
    </location>
</feature>
<keyword evidence="3" id="KW-0812">Transmembrane</keyword>
<dbReference type="InterPro" id="IPR000160">
    <property type="entry name" value="GGDEF_dom"/>
</dbReference>
<dbReference type="FunFam" id="3.30.70.270:FF:000001">
    <property type="entry name" value="Diguanylate cyclase domain protein"/>
    <property type="match status" value="1"/>
</dbReference>
<reference evidence="5 6" key="1">
    <citation type="submission" date="2013-07" db="EMBL/GenBank/DDBJ databases">
        <title>Sulfurimonas hongkongensis AST-10 Genome Sequencing.</title>
        <authorList>
            <person name="Cai L."/>
            <person name="Zhang T."/>
        </authorList>
    </citation>
    <scope>NUCLEOTIDE SEQUENCE [LARGE SCALE GENOMIC DNA]</scope>
    <source>
        <strain evidence="5 6">AST-10</strain>
    </source>
</reference>
<evidence type="ECO:0000313" key="5">
    <source>
        <dbReference type="EMBL" id="EQB39492.1"/>
    </source>
</evidence>
<dbReference type="PANTHER" id="PTHR45138:SF9">
    <property type="entry name" value="DIGUANYLATE CYCLASE DGCM-RELATED"/>
    <property type="match status" value="1"/>
</dbReference>
<dbReference type="NCBIfam" id="TIGR00254">
    <property type="entry name" value="GGDEF"/>
    <property type="match status" value="1"/>
</dbReference>
<evidence type="ECO:0000256" key="1">
    <source>
        <dbReference type="ARBA" id="ARBA00012528"/>
    </source>
</evidence>
<dbReference type="InterPro" id="IPR029150">
    <property type="entry name" value="dCache_3"/>
</dbReference>
<dbReference type="PROSITE" id="PS50887">
    <property type="entry name" value="GGDEF"/>
    <property type="match status" value="1"/>
</dbReference>
<dbReference type="STRING" id="1172190.M947_05720"/>
<protein>
    <recommendedName>
        <fullName evidence="1">diguanylate cyclase</fullName>
        <ecNumber evidence="1">2.7.7.65</ecNumber>
    </recommendedName>
</protein>
<dbReference type="InterPro" id="IPR050469">
    <property type="entry name" value="Diguanylate_Cyclase"/>
</dbReference>
<dbReference type="CDD" id="cd01949">
    <property type="entry name" value="GGDEF"/>
    <property type="match status" value="1"/>
</dbReference>
<dbReference type="Pfam" id="PF00990">
    <property type="entry name" value="GGDEF"/>
    <property type="match status" value="1"/>
</dbReference>
<keyword evidence="3" id="KW-0472">Membrane</keyword>
<dbReference type="GO" id="GO:0052621">
    <property type="term" value="F:diguanylate cyclase activity"/>
    <property type="evidence" value="ECO:0007669"/>
    <property type="project" value="UniProtKB-EC"/>
</dbReference>
<dbReference type="Pfam" id="PF14827">
    <property type="entry name" value="dCache_3"/>
    <property type="match status" value="1"/>
</dbReference>
<sequence>MKIKIFIAFVLTSFICIMLVKYIQTSQESVIQSATDKNLEFIRVANKSILETYMLVAQKSFYDTMRNREAMEILKRFKRVDESQKSLLRGKLFRLLYKEYEFLTKLNVRQIHFHTHDSKSLLRFHIPYQNGDSLKEARSSVRIANSELREVMGFESGKIYPAYRYVFPILYEGEHLGSVEFSISFEGIEKKLRAIFPAYTHKIILDKKTSYDKIFKEYRDFFTPSQLSSNYYLENPTISKLNKKISRDSFVQKLTNLVKSNKYFLEKLNKKESFSLPIINDNKGCVAVFLNLKNIDNESAAYIVSYAPLDEITIIKKRYDFFKMIVVVVSLLLFALVVAIIIQMQKIKDETLKIQRFMNVQSSIVILTDGVRFSFANKKFFDFFNYKDIEAFLEHHECICDLFIRDKNFFSLSDVKKNEKHWVESLLNLPGRARVVLMFDSTMTPHAFSISINQYDANYYIIDFADISDAMSEKLQLQKQVLKDTLTNAYNRAYFDKNIDSILQLNKKHNSFTAIIFFDIDFFKKVNDTYGHVVGDEVLKTLSDIVKADIRKDDKLIRWGGEEFIIVLAAKSIEEATKLAEHLRESIQEYKFDTIGLLTCSFGVSLCEDGDIQKTIKEADERLYKAKETGRNRVVSTSEVESLGALTSRTFHEESHKTGRGF</sequence>
<proteinExistence type="predicted"/>
<dbReference type="Proteomes" id="UP000015520">
    <property type="component" value="Unassembled WGS sequence"/>
</dbReference>
<comment type="caution">
    <text evidence="5">The sequence shown here is derived from an EMBL/GenBank/DDBJ whole genome shotgun (WGS) entry which is preliminary data.</text>
</comment>
<dbReference type="RefSeq" id="WP_021287412.1">
    <property type="nucleotide sequence ID" value="NZ_AUPZ01000007.1"/>
</dbReference>
<dbReference type="Gene3D" id="3.30.70.270">
    <property type="match status" value="1"/>
</dbReference>
<keyword evidence="3" id="KW-1133">Transmembrane helix</keyword>
<organism evidence="5 6">
    <name type="scientific">Sulfurimonas hongkongensis</name>
    <dbReference type="NCBI Taxonomy" id="1172190"/>
    <lineage>
        <taxon>Bacteria</taxon>
        <taxon>Pseudomonadati</taxon>
        <taxon>Campylobacterota</taxon>
        <taxon>Epsilonproteobacteria</taxon>
        <taxon>Campylobacterales</taxon>
        <taxon>Sulfurimonadaceae</taxon>
        <taxon>Sulfurimonas</taxon>
    </lineage>
</organism>
<feature type="transmembrane region" description="Helical" evidence="3">
    <location>
        <begin position="321"/>
        <end position="342"/>
    </location>
</feature>
<dbReference type="eggNOG" id="COG3706">
    <property type="taxonomic scope" value="Bacteria"/>
</dbReference>
<dbReference type="PATRIC" id="fig|1172190.3.peg.1117"/>
<dbReference type="EMBL" id="AUPZ01000007">
    <property type="protein sequence ID" value="EQB39492.1"/>
    <property type="molecule type" value="Genomic_DNA"/>
</dbReference>
<gene>
    <name evidence="5" type="ORF">M947_05720</name>
</gene>
<dbReference type="PANTHER" id="PTHR45138">
    <property type="entry name" value="REGULATORY COMPONENTS OF SENSORY TRANSDUCTION SYSTEM"/>
    <property type="match status" value="1"/>
</dbReference>
<dbReference type="OrthoDB" id="5347817at2"/>
<evidence type="ECO:0000313" key="6">
    <source>
        <dbReference type="Proteomes" id="UP000015520"/>
    </source>
</evidence>
<dbReference type="InterPro" id="IPR029787">
    <property type="entry name" value="Nucleotide_cyclase"/>
</dbReference>
<evidence type="ECO:0000256" key="2">
    <source>
        <dbReference type="ARBA" id="ARBA00034247"/>
    </source>
</evidence>